<evidence type="ECO:0000256" key="1">
    <source>
        <dbReference type="SAM" id="Phobius"/>
    </source>
</evidence>
<keyword evidence="4" id="KW-1185">Reference proteome</keyword>
<dbReference type="EnsemblMetazoa" id="CPIJ016422-RA">
    <property type="protein sequence ID" value="CPIJ016422-PA"/>
    <property type="gene ID" value="CPIJ016422"/>
</dbReference>
<organism>
    <name type="scientific">Culex quinquefasciatus</name>
    <name type="common">Southern house mosquito</name>
    <name type="synonym">Culex pungens</name>
    <dbReference type="NCBI Taxonomy" id="7176"/>
    <lineage>
        <taxon>Eukaryota</taxon>
        <taxon>Metazoa</taxon>
        <taxon>Ecdysozoa</taxon>
        <taxon>Arthropoda</taxon>
        <taxon>Hexapoda</taxon>
        <taxon>Insecta</taxon>
        <taxon>Pterygota</taxon>
        <taxon>Neoptera</taxon>
        <taxon>Endopterygota</taxon>
        <taxon>Diptera</taxon>
        <taxon>Nematocera</taxon>
        <taxon>Culicoidea</taxon>
        <taxon>Culicidae</taxon>
        <taxon>Culicinae</taxon>
        <taxon>Culicini</taxon>
        <taxon>Culex</taxon>
        <taxon>Culex</taxon>
    </lineage>
</organism>
<dbReference type="VEuPathDB" id="VectorBase:CPIJ016422"/>
<dbReference type="KEGG" id="cqu:CpipJ_CPIJ016422"/>
<keyword evidence="1" id="KW-1133">Transmembrane helix</keyword>
<proteinExistence type="predicted"/>
<evidence type="ECO:0000313" key="2">
    <source>
        <dbReference type="EMBL" id="EDS43433.1"/>
    </source>
</evidence>
<evidence type="ECO:0000313" key="3">
    <source>
        <dbReference type="EnsemblMetazoa" id="CPIJ016422-PA"/>
    </source>
</evidence>
<evidence type="ECO:0000313" key="4">
    <source>
        <dbReference type="Proteomes" id="UP000002320"/>
    </source>
</evidence>
<dbReference type="InParanoid" id="B0XA07"/>
<gene>
    <name evidence="3" type="primary">6049773</name>
    <name evidence="2" type="ORF">CpipJ_CPIJ016422</name>
</gene>
<dbReference type="HOGENOM" id="CLU_754909_0_0_1"/>
<dbReference type="AlphaFoldDB" id="B0XA07"/>
<dbReference type="STRING" id="7176.B0XA07"/>
<dbReference type="EMBL" id="DS232558">
    <property type="protein sequence ID" value="EDS43433.1"/>
    <property type="molecule type" value="Genomic_DNA"/>
</dbReference>
<keyword evidence="1" id="KW-0812">Transmembrane</keyword>
<dbReference type="VEuPathDB" id="VectorBase:CQUJHB007561"/>
<sequence>MGQIIINGAGLKSVRNCERSTPPPGKEPQVISVRLNVYLAMEMDMPNLSFRRLDACVIFRGSHFSVVFGLEFSAAVTLRQFRYLVSPFVNLLLIFILLLPQFVADEFGLELASVWHMSIASDCVSVSTSLTWRVSGLLCTIRPLPARARLGRVERSRDDASMAGKLMQQQFASSAATANRPELEQGICRSCCKKRFDKLPLISVRCLNETGCVVTWPPPLTRPARNESANDRRGHASASMRFRGELLCSRCNVVMDHTRKGSIDKHWQAQMHLTNLWGKEESKASTEKGFAAISGRDASRRSGLRGFMCSTCNVIMDHTRKGSIDKHLLAKLRVNHSAKSASKQDNSVLRVYKLQDQDGLPEDDQTS</sequence>
<dbReference type="Proteomes" id="UP000002320">
    <property type="component" value="Unassembled WGS sequence"/>
</dbReference>
<feature type="transmembrane region" description="Helical" evidence="1">
    <location>
        <begin position="83"/>
        <end position="103"/>
    </location>
</feature>
<dbReference type="OrthoDB" id="6617129at2759"/>
<name>B0XA07_CULQU</name>
<keyword evidence="1" id="KW-0472">Membrane</keyword>
<reference evidence="2" key="1">
    <citation type="submission" date="2007-03" db="EMBL/GenBank/DDBJ databases">
        <title>Annotation of Culex pipiens quinquefasciatus.</title>
        <authorList>
            <consortium name="The Broad Institute Genome Sequencing Platform"/>
            <person name="Atkinson P.W."/>
            <person name="Hemingway J."/>
            <person name="Christensen B.M."/>
            <person name="Higgs S."/>
            <person name="Kodira C."/>
            <person name="Hannick L."/>
            <person name="Megy K."/>
            <person name="O'Leary S."/>
            <person name="Pearson M."/>
            <person name="Haas B.J."/>
            <person name="Mauceli E."/>
            <person name="Wortman J.R."/>
            <person name="Lee N.H."/>
            <person name="Guigo R."/>
            <person name="Stanke M."/>
            <person name="Alvarado L."/>
            <person name="Amedeo P."/>
            <person name="Antoine C.H."/>
            <person name="Arensburger P."/>
            <person name="Bidwell S.L."/>
            <person name="Crawford M."/>
            <person name="Camaro F."/>
            <person name="Devon K."/>
            <person name="Engels R."/>
            <person name="Hammond M."/>
            <person name="Howarth C."/>
            <person name="Koehrsen M."/>
            <person name="Lawson D."/>
            <person name="Montgomery P."/>
            <person name="Nene V."/>
            <person name="Nusbaum C."/>
            <person name="Puiu D."/>
            <person name="Romero-Severson J."/>
            <person name="Severson D.W."/>
            <person name="Shumway M."/>
            <person name="Sisk P."/>
            <person name="Stolte C."/>
            <person name="Zeng Q."/>
            <person name="Eisenstadt E."/>
            <person name="Fraser-Liggett C."/>
            <person name="Strausberg R."/>
            <person name="Galagan J."/>
            <person name="Birren B."/>
            <person name="Collins F.H."/>
        </authorList>
    </citation>
    <scope>NUCLEOTIDE SEQUENCE [LARGE SCALE GENOMIC DNA]</scope>
    <source>
        <strain evidence="2">JHB</strain>
    </source>
</reference>
<reference evidence="3" key="2">
    <citation type="submission" date="2020-05" db="UniProtKB">
        <authorList>
            <consortium name="EnsemblMetazoa"/>
        </authorList>
    </citation>
    <scope>IDENTIFICATION</scope>
    <source>
        <strain evidence="3">JHB</strain>
    </source>
</reference>
<accession>B0XA07</accession>
<protein>
    <submittedName>
        <fullName evidence="2">5'-3' exoribonuclease</fullName>
    </submittedName>
</protein>